<dbReference type="GO" id="GO:0007265">
    <property type="term" value="P:Ras protein signal transduction"/>
    <property type="evidence" value="ECO:0007669"/>
    <property type="project" value="TreeGrafter"/>
</dbReference>
<evidence type="ECO:0000256" key="3">
    <source>
        <dbReference type="SAM" id="MobiDB-lite"/>
    </source>
</evidence>
<evidence type="ECO:0000313" key="6">
    <source>
        <dbReference type="EMBL" id="EGG20928.1"/>
    </source>
</evidence>
<dbReference type="InterPro" id="IPR008937">
    <property type="entry name" value="Ras-like_GEF"/>
</dbReference>
<evidence type="ECO:0000259" key="5">
    <source>
        <dbReference type="PROSITE" id="PS50212"/>
    </source>
</evidence>
<keyword evidence="1 2" id="KW-0344">Guanine-nucleotide releasing factor</keyword>
<gene>
    <name evidence="6" type="primary">gefS</name>
    <name evidence="6" type="ORF">DFA_00795</name>
</gene>
<dbReference type="SUPFAM" id="SSF50729">
    <property type="entry name" value="PH domain-like"/>
    <property type="match status" value="1"/>
</dbReference>
<dbReference type="EMBL" id="GL883010">
    <property type="protein sequence ID" value="EGG20928.1"/>
    <property type="molecule type" value="Genomic_DNA"/>
</dbReference>
<dbReference type="PROSITE" id="PS50009">
    <property type="entry name" value="RASGEF_CAT"/>
    <property type="match status" value="1"/>
</dbReference>
<feature type="region of interest" description="Disordered" evidence="3">
    <location>
        <begin position="250"/>
        <end position="293"/>
    </location>
</feature>
<dbReference type="InterPro" id="IPR011993">
    <property type="entry name" value="PH-like_dom_sf"/>
</dbReference>
<dbReference type="Gene3D" id="1.20.870.10">
    <property type="entry name" value="Son of sevenless (SoS) protein Chain: S domain 1"/>
    <property type="match status" value="1"/>
</dbReference>
<dbReference type="Gene3D" id="1.10.840.10">
    <property type="entry name" value="Ras guanine-nucleotide exchange factors catalytic domain"/>
    <property type="match status" value="1"/>
</dbReference>
<evidence type="ECO:0000313" key="7">
    <source>
        <dbReference type="Proteomes" id="UP000007797"/>
    </source>
</evidence>
<dbReference type="Proteomes" id="UP000007797">
    <property type="component" value="Unassembled WGS sequence"/>
</dbReference>
<dbReference type="CDD" id="cd00155">
    <property type="entry name" value="RasGEF"/>
    <property type="match status" value="1"/>
</dbReference>
<evidence type="ECO:0000256" key="2">
    <source>
        <dbReference type="PROSITE-ProRule" id="PRU00168"/>
    </source>
</evidence>
<name>F4PTU9_CACFS</name>
<dbReference type="GO" id="GO:0005085">
    <property type="term" value="F:guanyl-nucleotide exchange factor activity"/>
    <property type="evidence" value="ECO:0007669"/>
    <property type="project" value="UniProtKB-KW"/>
</dbReference>
<dbReference type="Gene3D" id="2.30.29.30">
    <property type="entry name" value="Pleckstrin-homology domain (PH domain)/Phosphotyrosine-binding domain (PTB)"/>
    <property type="match status" value="1"/>
</dbReference>
<feature type="domain" description="Ras-GEF" evidence="4">
    <location>
        <begin position="730"/>
        <end position="970"/>
    </location>
</feature>
<dbReference type="InterPro" id="IPR000651">
    <property type="entry name" value="Ras-like_Gua-exchang_fac_N"/>
</dbReference>
<evidence type="ECO:0000259" key="4">
    <source>
        <dbReference type="PROSITE" id="PS50009"/>
    </source>
</evidence>
<dbReference type="CDD" id="cd06224">
    <property type="entry name" value="REM"/>
    <property type="match status" value="1"/>
</dbReference>
<dbReference type="Pfam" id="PF00618">
    <property type="entry name" value="RasGEF_N"/>
    <property type="match status" value="1"/>
</dbReference>
<dbReference type="InterPro" id="IPR019804">
    <property type="entry name" value="Ras_G-nucl-exch_fac_CS"/>
</dbReference>
<dbReference type="PANTHER" id="PTHR23113">
    <property type="entry name" value="GUANINE NUCLEOTIDE EXCHANGE FACTOR"/>
    <property type="match status" value="1"/>
</dbReference>
<dbReference type="InterPro" id="IPR036964">
    <property type="entry name" value="RASGEF_cat_dom_sf"/>
</dbReference>
<protein>
    <submittedName>
        <fullName evidence="6">Ras guanine nucleotide exchange factor</fullName>
    </submittedName>
</protein>
<reference evidence="7" key="1">
    <citation type="journal article" date="2011" name="Genome Res.">
        <title>Phylogeny-wide analysis of social amoeba genomes highlights ancient origins for complex intercellular communication.</title>
        <authorList>
            <person name="Heidel A.J."/>
            <person name="Lawal H.M."/>
            <person name="Felder M."/>
            <person name="Schilde C."/>
            <person name="Helps N.R."/>
            <person name="Tunggal B."/>
            <person name="Rivero F."/>
            <person name="John U."/>
            <person name="Schleicher M."/>
            <person name="Eichinger L."/>
            <person name="Platzer M."/>
            <person name="Noegel A.A."/>
            <person name="Schaap P."/>
            <person name="Gloeckner G."/>
        </authorList>
    </citation>
    <scope>NUCLEOTIDE SEQUENCE [LARGE SCALE GENOMIC DNA]</scope>
    <source>
        <strain evidence="7">SH3</strain>
    </source>
</reference>
<dbReference type="OMA" id="STQFSFW"/>
<dbReference type="GO" id="GO:0005886">
    <property type="term" value="C:plasma membrane"/>
    <property type="evidence" value="ECO:0007669"/>
    <property type="project" value="TreeGrafter"/>
</dbReference>
<feature type="compositionally biased region" description="Low complexity" evidence="3">
    <location>
        <begin position="275"/>
        <end position="286"/>
    </location>
</feature>
<keyword evidence="7" id="KW-1185">Reference proteome</keyword>
<dbReference type="PROSITE" id="PS00720">
    <property type="entry name" value="RASGEF"/>
    <property type="match status" value="1"/>
</dbReference>
<dbReference type="InterPro" id="IPR001895">
    <property type="entry name" value="RASGEF_cat_dom"/>
</dbReference>
<feature type="region of interest" description="Disordered" evidence="3">
    <location>
        <begin position="162"/>
        <end position="183"/>
    </location>
</feature>
<feature type="domain" description="N-terminal Ras-GEF" evidence="5">
    <location>
        <begin position="573"/>
        <end position="695"/>
    </location>
</feature>
<dbReference type="STRING" id="1054147.F4PTU9"/>
<dbReference type="Pfam" id="PF00617">
    <property type="entry name" value="RasGEF"/>
    <property type="match status" value="1"/>
</dbReference>
<dbReference type="GeneID" id="14873835"/>
<dbReference type="SMART" id="SM00147">
    <property type="entry name" value="RasGEF"/>
    <property type="match status" value="1"/>
</dbReference>
<accession>F4PTU9</accession>
<evidence type="ECO:0000256" key="1">
    <source>
        <dbReference type="ARBA" id="ARBA00022658"/>
    </source>
</evidence>
<feature type="compositionally biased region" description="Polar residues" evidence="3">
    <location>
        <begin position="263"/>
        <end position="274"/>
    </location>
</feature>
<dbReference type="KEGG" id="dfa:DFA_00795"/>
<dbReference type="AlphaFoldDB" id="F4PTU9"/>
<proteinExistence type="predicted"/>
<dbReference type="InterPro" id="IPR023578">
    <property type="entry name" value="Ras_GEF_dom_sf"/>
</dbReference>
<dbReference type="SUPFAM" id="SSF48366">
    <property type="entry name" value="Ras GEF"/>
    <property type="match status" value="1"/>
</dbReference>
<sequence length="970" mass="107958">MVLFHLQRSTSQNTFSEVSLVGITATLFQRDEKQKWIPFDNAMCRLEILKSDKELRYRMVAISNDNRCIYNKWVRTNSSIAKCSDVFLETKQTSSQTNKTESIGLNCAYKDEVGKFMEVFNECINSLQNARSSLPSGGGGGGGLPSSASICEDLSGLTISISSNSVNSPPTSSSPTTTTAGAETAGTIPNFLDLPLPPPPPTTQTGGYSADQGACHNANVIAAMSLPPPPSANLLTISGGFFSMPATPQPSPPLFSSLPSSLTKSNSFIQPSDRSSGSSGTNTPPSLDIFNPTKTITTTTTTTTTTVTRIGAATESVMKTASGRKSLRARSTGKTLSKKEGLAISAQNVEGIQNIGENIEEESLNLLDLVNEQVVNPTQSVQLINQSITKLYEHLQILFILCQGESTKDHHGLKLIKQATDRISRGPPTLPEIQGMIGYNWYNNEEISSTVSGFTNLLYAKKYLVPTIAHLSTSVRVLGLQASLEAEWMSRNQAAEPEKVVVQLAAISRELLNAIARLQTATQAFCSVCNNIKINAAEQNMHPSLRGRSPSTADFINVWDEQKQLKDQIPNISTTTGLKATLNQLVILLTSDSNYDSKFLKTFITTYQSFASPNLLFTKLVERYTVPEWYTTNKQKITTIQQRVIVVLKYWIVNQSSDFDQELVDQIYYFIDNTLISDGYAELSKALREMLSKLLEDRDVKLELLFQMPPRIQFQEDSILSPIELFFECSPQSIAQQLSLIDFEIFKDIEARELLNQNFNKPKMKYKAPNVMRMINRSTQFSFWVASLIVMEGKKEKRIKIFEKILDIAKYLLKYNNYNTLMSLVAGLALTPVHRLKKTKKKLSSSAISMMAECERIFSSKKSFKNYREVISTVTAPCIPYIGINLTDLVFIEEGNPDLVQQDGASSSSLGPVLNFKKRELFYQAWSDISRFQEQGYTFQTEEPLNTFLLHLPVLDEKDLYDLSILVEPR</sequence>
<dbReference type="SMART" id="SM00229">
    <property type="entry name" value="RasGEFN"/>
    <property type="match status" value="1"/>
</dbReference>
<dbReference type="PANTHER" id="PTHR23113:SF151">
    <property type="entry name" value="RAS GUANINE NUCLEOTIDE EXCHANGE FACTOR S"/>
    <property type="match status" value="1"/>
</dbReference>
<dbReference type="OrthoDB" id="16782at2759"/>
<organism evidence="6 7">
    <name type="scientific">Cavenderia fasciculata</name>
    <name type="common">Slime mold</name>
    <name type="synonym">Dictyostelium fasciculatum</name>
    <dbReference type="NCBI Taxonomy" id="261658"/>
    <lineage>
        <taxon>Eukaryota</taxon>
        <taxon>Amoebozoa</taxon>
        <taxon>Evosea</taxon>
        <taxon>Eumycetozoa</taxon>
        <taxon>Dictyostelia</taxon>
        <taxon>Acytosteliales</taxon>
        <taxon>Cavenderiaceae</taxon>
        <taxon>Cavenderia</taxon>
    </lineage>
</organism>
<dbReference type="PROSITE" id="PS50212">
    <property type="entry name" value="RASGEF_NTER"/>
    <property type="match status" value="1"/>
</dbReference>
<dbReference type="RefSeq" id="XP_004358778.1">
    <property type="nucleotide sequence ID" value="XM_004358721.1"/>
</dbReference>